<evidence type="ECO:0000313" key="2">
    <source>
        <dbReference type="EMBL" id="ETN69945.1"/>
    </source>
</evidence>
<dbReference type="KEGG" id="nai:NECAME_14998"/>
<reference evidence="3" key="1">
    <citation type="journal article" date="2014" name="Nat. Genet.">
        <title>Genome of the human hookworm Necator americanus.</title>
        <authorList>
            <person name="Tang Y.T."/>
            <person name="Gao X."/>
            <person name="Rosa B.A."/>
            <person name="Abubucker S."/>
            <person name="Hallsworth-Pepin K."/>
            <person name="Martin J."/>
            <person name="Tyagi R."/>
            <person name="Heizer E."/>
            <person name="Zhang X."/>
            <person name="Bhonagiri-Palsikar V."/>
            <person name="Minx P."/>
            <person name="Warren W.C."/>
            <person name="Wang Q."/>
            <person name="Zhan B."/>
            <person name="Hotez P.J."/>
            <person name="Sternberg P.W."/>
            <person name="Dougall A."/>
            <person name="Gaze S.T."/>
            <person name="Mulvenna J."/>
            <person name="Sotillo J."/>
            <person name="Ranganathan S."/>
            <person name="Rabelo E.M."/>
            <person name="Wilson R.K."/>
            <person name="Felgner P.L."/>
            <person name="Bethony J."/>
            <person name="Hawdon J.M."/>
            <person name="Gasser R.B."/>
            <person name="Loukas A."/>
            <person name="Mitreva M."/>
        </authorList>
    </citation>
    <scope>NUCLEOTIDE SEQUENCE [LARGE SCALE GENOMIC DNA]</scope>
</reference>
<protein>
    <submittedName>
        <fullName evidence="2">Uncharacterized protein</fullName>
    </submittedName>
</protein>
<evidence type="ECO:0000313" key="3">
    <source>
        <dbReference type="Proteomes" id="UP000053676"/>
    </source>
</evidence>
<proteinExistence type="predicted"/>
<dbReference type="AlphaFoldDB" id="W2SK11"/>
<sequence>MSPKGGGEGRREWRGGRRGRRNENVLYVRRPDLNIAARVKEQHEPPSVAKILSMHGFTMFALRALLS</sequence>
<gene>
    <name evidence="2" type="ORF">NECAME_14998</name>
</gene>
<keyword evidence="3" id="KW-1185">Reference proteome</keyword>
<evidence type="ECO:0000256" key="1">
    <source>
        <dbReference type="SAM" id="MobiDB-lite"/>
    </source>
</evidence>
<dbReference type="Proteomes" id="UP000053676">
    <property type="component" value="Unassembled WGS sequence"/>
</dbReference>
<accession>W2SK11</accession>
<organism evidence="2 3">
    <name type="scientific">Necator americanus</name>
    <name type="common">Human hookworm</name>
    <dbReference type="NCBI Taxonomy" id="51031"/>
    <lineage>
        <taxon>Eukaryota</taxon>
        <taxon>Metazoa</taxon>
        <taxon>Ecdysozoa</taxon>
        <taxon>Nematoda</taxon>
        <taxon>Chromadorea</taxon>
        <taxon>Rhabditida</taxon>
        <taxon>Rhabditina</taxon>
        <taxon>Rhabditomorpha</taxon>
        <taxon>Strongyloidea</taxon>
        <taxon>Ancylostomatidae</taxon>
        <taxon>Bunostominae</taxon>
        <taxon>Necator</taxon>
    </lineage>
</organism>
<name>W2SK11_NECAM</name>
<dbReference type="EMBL" id="KI669024">
    <property type="protein sequence ID" value="ETN69945.1"/>
    <property type="molecule type" value="Genomic_DNA"/>
</dbReference>
<feature type="region of interest" description="Disordered" evidence="1">
    <location>
        <begin position="1"/>
        <end position="21"/>
    </location>
</feature>